<dbReference type="Proteomes" id="UP001500034">
    <property type="component" value="Unassembled WGS sequence"/>
</dbReference>
<gene>
    <name evidence="2" type="ORF">GCM10022384_70210</name>
</gene>
<organism evidence="2 3">
    <name type="scientific">Streptomyces marokkonensis</name>
    <dbReference type="NCBI Taxonomy" id="324855"/>
    <lineage>
        <taxon>Bacteria</taxon>
        <taxon>Bacillati</taxon>
        <taxon>Actinomycetota</taxon>
        <taxon>Actinomycetes</taxon>
        <taxon>Kitasatosporales</taxon>
        <taxon>Streptomycetaceae</taxon>
        <taxon>Streptomyces</taxon>
    </lineage>
</organism>
<reference evidence="3" key="1">
    <citation type="journal article" date="2019" name="Int. J. Syst. Evol. Microbiol.">
        <title>The Global Catalogue of Microorganisms (GCM) 10K type strain sequencing project: providing services to taxonomists for standard genome sequencing and annotation.</title>
        <authorList>
            <consortium name="The Broad Institute Genomics Platform"/>
            <consortium name="The Broad Institute Genome Sequencing Center for Infectious Disease"/>
            <person name="Wu L."/>
            <person name="Ma J."/>
        </authorList>
    </citation>
    <scope>NUCLEOTIDE SEQUENCE [LARGE SCALE GENOMIC DNA]</scope>
    <source>
        <strain evidence="3">JCM 17027</strain>
    </source>
</reference>
<evidence type="ECO:0008006" key="4">
    <source>
        <dbReference type="Google" id="ProtNLM"/>
    </source>
</evidence>
<evidence type="ECO:0000313" key="2">
    <source>
        <dbReference type="EMBL" id="GAA4017701.1"/>
    </source>
</evidence>
<keyword evidence="3" id="KW-1185">Reference proteome</keyword>
<proteinExistence type="predicted"/>
<evidence type="ECO:0000256" key="1">
    <source>
        <dbReference type="SAM" id="MobiDB-lite"/>
    </source>
</evidence>
<accession>A0ABP7SX60</accession>
<name>A0ABP7SX60_9ACTN</name>
<sequence length="95" mass="10767">MGSETEADVPERGPKRRYTYPEAAEVLRVKERWLRDNIRRLPHSRKGVTVTFSEADLDAIDTMFHHPVPPVTPAHAYGTNPLAAIKPSGPRRRKP</sequence>
<comment type="caution">
    <text evidence="2">The sequence shown here is derived from an EMBL/GenBank/DDBJ whole genome shotgun (WGS) entry which is preliminary data.</text>
</comment>
<evidence type="ECO:0000313" key="3">
    <source>
        <dbReference type="Proteomes" id="UP001500034"/>
    </source>
</evidence>
<dbReference type="EMBL" id="BAABCQ010000322">
    <property type="protein sequence ID" value="GAA4017701.1"/>
    <property type="molecule type" value="Genomic_DNA"/>
</dbReference>
<protein>
    <recommendedName>
        <fullName evidence="4">Helix-turn-helix domain-containing protein</fullName>
    </recommendedName>
</protein>
<feature type="region of interest" description="Disordered" evidence="1">
    <location>
        <begin position="71"/>
        <end position="95"/>
    </location>
</feature>